<dbReference type="AlphaFoldDB" id="Q207X2"/>
<feature type="non-terminal residue" evidence="1">
    <location>
        <position position="1"/>
    </location>
</feature>
<dbReference type="CAZy" id="GH13">
    <property type="family name" value="Glycoside Hydrolase Family 13"/>
</dbReference>
<dbReference type="SUPFAM" id="SSF51445">
    <property type="entry name" value="(Trans)glycosidases"/>
    <property type="match status" value="1"/>
</dbReference>
<name>Q207X2_VERVE</name>
<evidence type="ECO:0000313" key="1">
    <source>
        <dbReference type="EMBL" id="ABD72543.1"/>
    </source>
</evidence>
<protein>
    <submittedName>
        <fullName evidence="1">Maltooligosyl trehalose synthase-like</fullName>
    </submittedName>
</protein>
<proteinExistence type="evidence at transcript level"/>
<dbReference type="InterPro" id="IPR017853">
    <property type="entry name" value="GH"/>
</dbReference>
<sequence length="246" mass="28597">RRFFDINELMSLRIEDEEVYIDSHKMIFEWIKQGKVAGLRLDHPDGLKDPQQYFTRLQNSISTLLQDTTGSDKGKSFYVLVEKILEKGEELPNDWAVDGTTGYDFMNMLNGVFVATKHYDVMKQIYQKFIQTQKTDAITLDFPQLLYSCKKLILTMSLESELTTLTDALYNICKKSMQFSELTFRQCKLALEEYIAFFPVYRTYLSPSHELPNDTELHQIESSIALARQKNPALDPILFDMLESIL</sequence>
<organism evidence="1">
    <name type="scientific">Vermamoeba vermiformis</name>
    <name type="common">Amoeba</name>
    <name type="synonym">Hartmannella vermiformis</name>
    <dbReference type="NCBI Taxonomy" id="5778"/>
    <lineage>
        <taxon>Eukaryota</taxon>
        <taxon>Amoebozoa</taxon>
        <taxon>Tubulinea</taxon>
        <taxon>Echinamoebida</taxon>
        <taxon>Vermamoeba</taxon>
    </lineage>
</organism>
<reference evidence="1" key="1">
    <citation type="journal article" date="2008" name="Protist">
        <title>Sampling gene diversity across the supergroup Amoebozoa: large EST data sets from Acanthamoeba castellanii, Hartmannella vermiformis, Physarum polycephalum, Hyperamoeba dachnaya and Hyperamoeba sp.</title>
        <authorList>
            <person name="Watkins R.F."/>
            <person name="Gray M.W."/>
        </authorList>
    </citation>
    <scope>NUCLEOTIDE SEQUENCE</scope>
</reference>
<dbReference type="EMBL" id="DQ407635">
    <property type="protein sequence ID" value="ABD72543.1"/>
    <property type="molecule type" value="mRNA"/>
</dbReference>
<dbReference type="Gene3D" id="3.20.20.80">
    <property type="entry name" value="Glycosidases"/>
    <property type="match status" value="1"/>
</dbReference>
<feature type="non-terminal residue" evidence="1">
    <location>
        <position position="246"/>
    </location>
</feature>
<accession>Q207X2</accession>